<reference evidence="1 2" key="1">
    <citation type="submission" date="2017-07" db="EMBL/GenBank/DDBJ databases">
        <title>Leptospira spp. isolated from tropical soils.</title>
        <authorList>
            <person name="Thibeaux R."/>
            <person name="Iraola G."/>
            <person name="Ferres I."/>
            <person name="Bierque E."/>
            <person name="Girault D."/>
            <person name="Soupe-Gilbert M.-E."/>
            <person name="Picardeau M."/>
            <person name="Goarant C."/>
        </authorList>
    </citation>
    <scope>NUCLEOTIDE SEQUENCE [LARGE SCALE GENOMIC DNA]</scope>
    <source>
        <strain evidence="1 2">FH4-C-A2</strain>
    </source>
</reference>
<dbReference type="RefSeq" id="WP_100709374.1">
    <property type="nucleotide sequence ID" value="NZ_NPDR01000002.1"/>
</dbReference>
<proteinExistence type="predicted"/>
<comment type="caution">
    <text evidence="1">The sequence shown here is derived from an EMBL/GenBank/DDBJ whole genome shotgun (WGS) entry which is preliminary data.</text>
</comment>
<name>A0A2M9YDY3_9LEPT</name>
<dbReference type="Proteomes" id="UP000231926">
    <property type="component" value="Unassembled WGS sequence"/>
</dbReference>
<protein>
    <submittedName>
        <fullName evidence="1">Polyketide cyclase</fullName>
    </submittedName>
</protein>
<dbReference type="InterPro" id="IPR032710">
    <property type="entry name" value="NTF2-like_dom_sf"/>
</dbReference>
<organism evidence="1 2">
    <name type="scientific">Leptospira saintgironsiae</name>
    <dbReference type="NCBI Taxonomy" id="2023183"/>
    <lineage>
        <taxon>Bacteria</taxon>
        <taxon>Pseudomonadati</taxon>
        <taxon>Spirochaetota</taxon>
        <taxon>Spirochaetia</taxon>
        <taxon>Leptospirales</taxon>
        <taxon>Leptospiraceae</taxon>
        <taxon>Leptospira</taxon>
    </lineage>
</organism>
<dbReference type="EMBL" id="NPDR01000002">
    <property type="protein sequence ID" value="PJZ49772.1"/>
    <property type="molecule type" value="Genomic_DNA"/>
</dbReference>
<sequence>MPTLETLEKFIAHVESNKHDEAIEAFYTADASMQENQSPPRVGRDLHITNEKLVLRRAKSLTSKCIRPVFINGDFVVIRWVFHFDWKDGTTTDMEELAYQHWEGEKIKEEQFFYDPAQRIPK</sequence>
<dbReference type="SUPFAM" id="SSF54427">
    <property type="entry name" value="NTF2-like"/>
    <property type="match status" value="1"/>
</dbReference>
<accession>A0A2M9YDY3</accession>
<evidence type="ECO:0000313" key="2">
    <source>
        <dbReference type="Proteomes" id="UP000231926"/>
    </source>
</evidence>
<keyword evidence="2" id="KW-1185">Reference proteome</keyword>
<dbReference type="Gene3D" id="3.10.450.50">
    <property type="match status" value="1"/>
</dbReference>
<dbReference type="OrthoDB" id="9809735at2"/>
<gene>
    <name evidence="1" type="ORF">CH362_05440</name>
</gene>
<evidence type="ECO:0000313" key="1">
    <source>
        <dbReference type="EMBL" id="PJZ49772.1"/>
    </source>
</evidence>
<dbReference type="AlphaFoldDB" id="A0A2M9YDY3"/>